<comment type="caution">
    <text evidence="4">The sequence shown here is derived from an EMBL/GenBank/DDBJ whole genome shotgun (WGS) entry which is preliminary data.</text>
</comment>
<keyword evidence="2 3" id="KW-0808">Transferase</keyword>
<comment type="similarity">
    <text evidence="1 3">Belongs to the class-II DAHP synthase family.</text>
</comment>
<evidence type="ECO:0000313" key="5">
    <source>
        <dbReference type="Proteomes" id="UP001615550"/>
    </source>
</evidence>
<dbReference type="SUPFAM" id="SSF51569">
    <property type="entry name" value="Aldolase"/>
    <property type="match status" value="1"/>
</dbReference>
<dbReference type="GO" id="GO:0003849">
    <property type="term" value="F:3-deoxy-7-phosphoheptulonate synthase activity"/>
    <property type="evidence" value="ECO:0007669"/>
    <property type="project" value="UniProtKB-EC"/>
</dbReference>
<evidence type="ECO:0000256" key="3">
    <source>
        <dbReference type="RuleBase" id="RU363071"/>
    </source>
</evidence>
<dbReference type="PANTHER" id="PTHR21337:SF0">
    <property type="entry name" value="PHOSPHO-2-DEHYDRO-3-DEOXYHEPTONATE ALDOLASE"/>
    <property type="match status" value="1"/>
</dbReference>
<dbReference type="EC" id="2.5.1.54" evidence="3"/>
<evidence type="ECO:0000256" key="1">
    <source>
        <dbReference type="ARBA" id="ARBA00008911"/>
    </source>
</evidence>
<organism evidence="4 5">
    <name type="scientific">Legionella lytica</name>
    <dbReference type="NCBI Taxonomy" id="96232"/>
    <lineage>
        <taxon>Bacteria</taxon>
        <taxon>Pseudomonadati</taxon>
        <taxon>Pseudomonadota</taxon>
        <taxon>Gammaproteobacteria</taxon>
        <taxon>Legionellales</taxon>
        <taxon>Legionellaceae</taxon>
        <taxon>Legionella</taxon>
    </lineage>
</organism>
<sequence>MIESTQQIKNQKTRYYPFYDSINKRIDIESPAPLISIKEINKLRQLIARATRGEYFLIQLGNGSESICEYDQDTAFANLDFIHQLAEFFHRKTGNNVIQVSQISDHYTKHRDNSHNEILQNERISSYFGDKENQAHRKHRVSTHPQLLQNHNCSASVYREISLWNKDLSAEKKIYTSHKKLSSLPEQAITQLDKQTGLYYNRSTHFPLIDNTQHVDYLKKCANPLAIKIGSNTSIKGLIKTINKLDPDYNPGRITLIPCLGVQSIHSMLPHLIDAVKRSNHTVLWSGDPMQGNTELLSPQITVRKLSAIVEEIKNSFLIHQKMGSQLNAIHLEITDQDVTECLNYPSSIDESIIDRQKCYNNLVVNPRLNYAQAMHVMQCIAKLSA</sequence>
<name>A0ABW8DAV3_9GAMM</name>
<dbReference type="Proteomes" id="UP001615550">
    <property type="component" value="Unassembled WGS sequence"/>
</dbReference>
<reference evidence="4 5" key="1">
    <citation type="submission" date="2024-08" db="EMBL/GenBank/DDBJ databases">
        <title>Draft Genome Sequence of Legionella lytica strain DSB2004, Isolated From a Fire Sprinkler System.</title>
        <authorList>
            <person name="Everhart A.D."/>
            <person name="Kidane D.T."/>
            <person name="Farone A.L."/>
            <person name="Farone M.B."/>
        </authorList>
    </citation>
    <scope>NUCLEOTIDE SEQUENCE [LARGE SCALE GENOMIC DNA]</scope>
    <source>
        <strain evidence="4 5">DSB2004</strain>
    </source>
</reference>
<dbReference type="PANTHER" id="PTHR21337">
    <property type="entry name" value="PHOSPHO-2-DEHYDRO-3-DEOXYHEPTONATE ALDOLASE 1, 2"/>
    <property type="match status" value="1"/>
</dbReference>
<gene>
    <name evidence="4" type="ORF">ACD661_08780</name>
</gene>
<dbReference type="Pfam" id="PF01474">
    <property type="entry name" value="DAHP_synth_2"/>
    <property type="match status" value="2"/>
</dbReference>
<dbReference type="RefSeq" id="WP_400187487.1">
    <property type="nucleotide sequence ID" value="NZ_JBGORX010000002.1"/>
</dbReference>
<keyword evidence="5" id="KW-1185">Reference proteome</keyword>
<dbReference type="EMBL" id="JBGORX010000002">
    <property type="protein sequence ID" value="MFJ1268645.1"/>
    <property type="molecule type" value="Genomic_DNA"/>
</dbReference>
<proteinExistence type="inferred from homology"/>
<dbReference type="Gene3D" id="3.20.20.70">
    <property type="entry name" value="Aldolase class I"/>
    <property type="match status" value="1"/>
</dbReference>
<evidence type="ECO:0000313" key="4">
    <source>
        <dbReference type="EMBL" id="MFJ1268645.1"/>
    </source>
</evidence>
<comment type="catalytic activity">
    <reaction evidence="3">
        <text>D-erythrose 4-phosphate + phosphoenolpyruvate + H2O = 7-phospho-2-dehydro-3-deoxy-D-arabino-heptonate + phosphate</text>
        <dbReference type="Rhea" id="RHEA:14717"/>
        <dbReference type="ChEBI" id="CHEBI:15377"/>
        <dbReference type="ChEBI" id="CHEBI:16897"/>
        <dbReference type="ChEBI" id="CHEBI:43474"/>
        <dbReference type="ChEBI" id="CHEBI:58394"/>
        <dbReference type="ChEBI" id="CHEBI:58702"/>
        <dbReference type="EC" id="2.5.1.54"/>
    </reaction>
</comment>
<dbReference type="InterPro" id="IPR002480">
    <property type="entry name" value="DAHP_synth_2"/>
</dbReference>
<protein>
    <recommendedName>
        <fullName evidence="3">Phospho-2-dehydro-3-deoxyheptonate aldolase</fullName>
        <ecNumber evidence="3">2.5.1.54</ecNumber>
    </recommendedName>
</protein>
<dbReference type="InterPro" id="IPR013785">
    <property type="entry name" value="Aldolase_TIM"/>
</dbReference>
<evidence type="ECO:0000256" key="2">
    <source>
        <dbReference type="ARBA" id="ARBA00022679"/>
    </source>
</evidence>
<accession>A0ABW8DAV3</accession>